<keyword evidence="4" id="KW-1185">Reference proteome</keyword>
<evidence type="ECO:0000313" key="4">
    <source>
        <dbReference type="Proteomes" id="UP000295765"/>
    </source>
</evidence>
<name>A0A4R2L6A4_9GAMM</name>
<sequence length="639" mass="72017">MSARLHRFGRWCAALALAALAGSAAALDYIETPSLQAQVDAGALPPVAMRLPATPRVIDLPAMGRELGRHGGTVRTLLGGQKDIRMMTLYGYARLVAFDPDLNLVPDLLESFTVDEGRVFTLHLRAGHRWSDGQPFTAEDFRYAWEDVLNNPELSAVGLPNELVVNGHPPRFEVLDPLTVRYSWDAPNPDFLPALAAAQPLQIAIPAHYLGQFHRRYRDVDELKELARSLRLRNWVSLHDRMSRWYRPENPDLPTLGPWINTTAPPAERFVFVRNPYYHRVDSAGRQLPYIDSFVLDMSTTSLIPVKAGANAADLQARYLRFEDYPFLKEAEQRHPFDVRLWERGQGSTIAILPNLNVQDDVWRALLQDVRVRRALSLGINRHEINQAVYFGLARESADTVLPESPLFRPAYASAWTHHDPAQANALLDAAGLDRRDVDGIRLLPDGRRAEMTIETAGESTEETDVLELVVDHWHALGLKLFVRAASRDVFRSRMIGGQTLLGVWSGLDNGIPTRDMSPEELVPTTEQQLHWPQWGMYYENGGRKGVAPTLPAAQELVDRLRDWCAATTPEQREAAWHAILQIYSDQVFTIGIVNGSPQPVLVSRRLHNVPREAVYNFNPGAFFGVYMPDTFWFTEEGR</sequence>
<dbReference type="AlphaFoldDB" id="A0A4R2L6A4"/>
<evidence type="ECO:0000256" key="1">
    <source>
        <dbReference type="SAM" id="SignalP"/>
    </source>
</evidence>
<dbReference type="SUPFAM" id="SSF53850">
    <property type="entry name" value="Periplasmic binding protein-like II"/>
    <property type="match status" value="1"/>
</dbReference>
<feature type="chain" id="PRO_5020242864" evidence="1">
    <location>
        <begin position="27"/>
        <end position="639"/>
    </location>
</feature>
<reference evidence="3 4" key="1">
    <citation type="submission" date="2019-03" db="EMBL/GenBank/DDBJ databases">
        <title>Genomic Encyclopedia of Type Strains, Phase IV (KMG-IV): sequencing the most valuable type-strain genomes for metagenomic binning, comparative biology and taxonomic classification.</title>
        <authorList>
            <person name="Goeker M."/>
        </authorList>
    </citation>
    <scope>NUCLEOTIDE SEQUENCE [LARGE SCALE GENOMIC DNA]</scope>
    <source>
        <strain evidence="3 4">DSM 25287</strain>
    </source>
</reference>
<proteinExistence type="predicted"/>
<organism evidence="3 4">
    <name type="scientific">Plasticicumulans lactativorans</name>
    <dbReference type="NCBI Taxonomy" id="1133106"/>
    <lineage>
        <taxon>Bacteria</taxon>
        <taxon>Pseudomonadati</taxon>
        <taxon>Pseudomonadota</taxon>
        <taxon>Gammaproteobacteria</taxon>
        <taxon>Candidatus Competibacteraceae</taxon>
        <taxon>Plasticicumulans</taxon>
    </lineage>
</organism>
<dbReference type="RefSeq" id="WP_132544701.1">
    <property type="nucleotide sequence ID" value="NZ_SLWY01000019.1"/>
</dbReference>
<keyword evidence="1" id="KW-0732">Signal</keyword>
<comment type="caution">
    <text evidence="3">The sequence shown here is derived from an EMBL/GenBank/DDBJ whole genome shotgun (WGS) entry which is preliminary data.</text>
</comment>
<dbReference type="GO" id="GO:0015833">
    <property type="term" value="P:peptide transport"/>
    <property type="evidence" value="ECO:0007669"/>
    <property type="project" value="TreeGrafter"/>
</dbReference>
<feature type="domain" description="Solute-binding protein family 5" evidence="2">
    <location>
        <begin position="104"/>
        <end position="504"/>
    </location>
</feature>
<dbReference type="Gene3D" id="3.10.105.10">
    <property type="entry name" value="Dipeptide-binding Protein, Domain 3"/>
    <property type="match status" value="1"/>
</dbReference>
<dbReference type="CDD" id="cd08500">
    <property type="entry name" value="PBP2_NikA_DppA_OppA_like_4"/>
    <property type="match status" value="1"/>
</dbReference>
<protein>
    <submittedName>
        <fullName evidence="3">Peptide/nickel transport system substrate-binding protein</fullName>
    </submittedName>
</protein>
<dbReference type="EMBL" id="SLWY01000019">
    <property type="protein sequence ID" value="TCO79599.1"/>
    <property type="molecule type" value="Genomic_DNA"/>
</dbReference>
<gene>
    <name evidence="3" type="ORF">EV699_11956</name>
</gene>
<dbReference type="InterPro" id="IPR000914">
    <property type="entry name" value="SBP_5_dom"/>
</dbReference>
<evidence type="ECO:0000259" key="2">
    <source>
        <dbReference type="Pfam" id="PF00496"/>
    </source>
</evidence>
<evidence type="ECO:0000313" key="3">
    <source>
        <dbReference type="EMBL" id="TCO79599.1"/>
    </source>
</evidence>
<dbReference type="InterPro" id="IPR039424">
    <property type="entry name" value="SBP_5"/>
</dbReference>
<dbReference type="PANTHER" id="PTHR30290">
    <property type="entry name" value="PERIPLASMIC BINDING COMPONENT OF ABC TRANSPORTER"/>
    <property type="match status" value="1"/>
</dbReference>
<dbReference type="GO" id="GO:1904680">
    <property type="term" value="F:peptide transmembrane transporter activity"/>
    <property type="evidence" value="ECO:0007669"/>
    <property type="project" value="TreeGrafter"/>
</dbReference>
<dbReference type="OrthoDB" id="9801912at2"/>
<dbReference type="Pfam" id="PF00496">
    <property type="entry name" value="SBP_bac_5"/>
    <property type="match status" value="1"/>
</dbReference>
<dbReference type="Gene3D" id="3.40.190.10">
    <property type="entry name" value="Periplasmic binding protein-like II"/>
    <property type="match status" value="1"/>
</dbReference>
<dbReference type="Proteomes" id="UP000295765">
    <property type="component" value="Unassembled WGS sequence"/>
</dbReference>
<dbReference type="GO" id="GO:0043190">
    <property type="term" value="C:ATP-binding cassette (ABC) transporter complex"/>
    <property type="evidence" value="ECO:0007669"/>
    <property type="project" value="InterPro"/>
</dbReference>
<accession>A0A4R2L6A4</accession>
<dbReference type="PANTHER" id="PTHR30290:SF62">
    <property type="entry name" value="OLIGOPEPTIDE ABC TRANSPORTER, PERIPLASMIC OLIGOPEPTIDE-BINDING PROTEIN"/>
    <property type="match status" value="1"/>
</dbReference>
<feature type="signal peptide" evidence="1">
    <location>
        <begin position="1"/>
        <end position="26"/>
    </location>
</feature>
<dbReference type="GO" id="GO:0030288">
    <property type="term" value="C:outer membrane-bounded periplasmic space"/>
    <property type="evidence" value="ECO:0007669"/>
    <property type="project" value="UniProtKB-ARBA"/>
</dbReference>